<evidence type="ECO:0000256" key="2">
    <source>
        <dbReference type="ARBA" id="ARBA00022908"/>
    </source>
</evidence>
<evidence type="ECO:0000256" key="1">
    <source>
        <dbReference type="ARBA" id="ARBA00008857"/>
    </source>
</evidence>
<dbReference type="PANTHER" id="PTHR30349">
    <property type="entry name" value="PHAGE INTEGRASE-RELATED"/>
    <property type="match status" value="1"/>
</dbReference>
<dbReference type="RefSeq" id="WP_200465962.1">
    <property type="nucleotide sequence ID" value="NZ_JAENRR010000040.1"/>
</dbReference>
<dbReference type="SUPFAM" id="SSF56349">
    <property type="entry name" value="DNA breaking-rejoining enzymes"/>
    <property type="match status" value="1"/>
</dbReference>
<keyword evidence="7" id="KW-1185">Reference proteome</keyword>
<dbReference type="InterPro" id="IPR013762">
    <property type="entry name" value="Integrase-like_cat_sf"/>
</dbReference>
<dbReference type="Pfam" id="PF00589">
    <property type="entry name" value="Phage_integrase"/>
    <property type="match status" value="1"/>
</dbReference>
<dbReference type="Pfam" id="PF13495">
    <property type="entry name" value="Phage_int_SAM_4"/>
    <property type="match status" value="1"/>
</dbReference>
<comment type="caution">
    <text evidence="6">The sequence shown here is derived from an EMBL/GenBank/DDBJ whole genome shotgun (WGS) entry which is preliminary data.</text>
</comment>
<dbReference type="PANTHER" id="PTHR30349:SF41">
    <property type="entry name" value="INTEGRASE_RECOMBINASE PROTEIN MJ0367-RELATED"/>
    <property type="match status" value="1"/>
</dbReference>
<comment type="similarity">
    <text evidence="1">Belongs to the 'phage' integrase family.</text>
</comment>
<dbReference type="InterPro" id="IPR010998">
    <property type="entry name" value="Integrase_recombinase_N"/>
</dbReference>
<dbReference type="PROSITE" id="PS51898">
    <property type="entry name" value="TYR_RECOMBINASE"/>
    <property type="match status" value="1"/>
</dbReference>
<reference evidence="6 7" key="1">
    <citation type="submission" date="2021-01" db="EMBL/GenBank/DDBJ databases">
        <title>Carboxyliciviraga sp.nov., isolated from coastal sediments.</title>
        <authorList>
            <person name="Lu D."/>
            <person name="Zhang T."/>
        </authorList>
    </citation>
    <scope>NUCLEOTIDE SEQUENCE [LARGE SCALE GENOMIC DNA]</scope>
    <source>
        <strain evidence="6 7">N1Y132</strain>
    </source>
</reference>
<evidence type="ECO:0000259" key="5">
    <source>
        <dbReference type="PROSITE" id="PS51898"/>
    </source>
</evidence>
<feature type="domain" description="Tyr recombinase" evidence="5">
    <location>
        <begin position="301"/>
        <end position="473"/>
    </location>
</feature>
<gene>
    <name evidence="6" type="ORF">JIV24_15420</name>
</gene>
<protein>
    <submittedName>
        <fullName evidence="6">Tyrosine-type recombinase/integrase</fullName>
    </submittedName>
</protein>
<name>A0ABS1HM35_9BACT</name>
<dbReference type="InterPro" id="IPR004107">
    <property type="entry name" value="Integrase_SAM-like_N"/>
</dbReference>
<keyword evidence="3" id="KW-0238">DNA-binding</keyword>
<evidence type="ECO:0000313" key="6">
    <source>
        <dbReference type="EMBL" id="MBK3518736.1"/>
    </source>
</evidence>
<sequence length="480" mass="56227">MKALPVIYLNHRESQQSNLCVLYFKQNDTILKRIRQNGWIKWNSEFNAFAAPSNQKTIGHLIDVFEDIAEVNHSYYHARLKENVEQVVIGDTHYFTGVLEKIDKLGSVTLVPYKTEFHRCIVISFKSNKDVFKVLSDCQSANWNKQVRAFVLPPNKSVIIRFLEEVTSQLRVKLHNELTIADYRIMQLLFEQAYHKNLYFKSCPIEFIKFMQLKAYSYNTINTYYYYVLRLLNCYRQNSLTQINAFDSDVINDYHKKMIGEKNYSEQTINQSVNAIKLYFKGYLKREMQLEEVIRPKVGKVLPKVWSQEEIERILNSIENIKHKTILSVIYGSGLRIGEVLKLRIEDIDSKRMRMRILGAKGKKDRYTIIGQYTLELLRQYYKEYKPDKLLFEGQFGGQYSTTSISRILFNAIKKSGVPKRGGVHSLRHSFATHLLESGTDLRYIQELLGHNSSTTTEIYTYVSNKHIEQIKSPIDRLLS</sequence>
<proteinExistence type="inferred from homology"/>
<dbReference type="InterPro" id="IPR050090">
    <property type="entry name" value="Tyrosine_recombinase_XerCD"/>
</dbReference>
<evidence type="ECO:0000313" key="7">
    <source>
        <dbReference type="Proteomes" id="UP000605676"/>
    </source>
</evidence>
<dbReference type="EMBL" id="JAENRR010000040">
    <property type="protein sequence ID" value="MBK3518736.1"/>
    <property type="molecule type" value="Genomic_DNA"/>
</dbReference>
<evidence type="ECO:0000256" key="4">
    <source>
        <dbReference type="ARBA" id="ARBA00023172"/>
    </source>
</evidence>
<accession>A0ABS1HM35</accession>
<dbReference type="Gene3D" id="1.10.443.10">
    <property type="entry name" value="Intergrase catalytic core"/>
    <property type="match status" value="1"/>
</dbReference>
<organism evidence="6 7">
    <name type="scientific">Carboxylicivirga marina</name>
    <dbReference type="NCBI Taxonomy" id="2800988"/>
    <lineage>
        <taxon>Bacteria</taxon>
        <taxon>Pseudomonadati</taxon>
        <taxon>Bacteroidota</taxon>
        <taxon>Bacteroidia</taxon>
        <taxon>Marinilabiliales</taxon>
        <taxon>Marinilabiliaceae</taxon>
        <taxon>Carboxylicivirga</taxon>
    </lineage>
</organism>
<dbReference type="InterPro" id="IPR002104">
    <property type="entry name" value="Integrase_catalytic"/>
</dbReference>
<dbReference type="Proteomes" id="UP000605676">
    <property type="component" value="Unassembled WGS sequence"/>
</dbReference>
<dbReference type="Gene3D" id="1.10.150.130">
    <property type="match status" value="1"/>
</dbReference>
<keyword evidence="4" id="KW-0233">DNA recombination</keyword>
<keyword evidence="2" id="KW-0229">DNA integration</keyword>
<dbReference type="InterPro" id="IPR011010">
    <property type="entry name" value="DNA_brk_join_enz"/>
</dbReference>
<evidence type="ECO:0000256" key="3">
    <source>
        <dbReference type="ARBA" id="ARBA00023125"/>
    </source>
</evidence>